<dbReference type="Proteomes" id="UP001292094">
    <property type="component" value="Unassembled WGS sequence"/>
</dbReference>
<feature type="compositionally biased region" description="Low complexity" evidence="1">
    <location>
        <begin position="53"/>
        <end position="62"/>
    </location>
</feature>
<comment type="caution">
    <text evidence="2">The sequence shown here is derived from an EMBL/GenBank/DDBJ whole genome shotgun (WGS) entry which is preliminary data.</text>
</comment>
<organism evidence="2 3">
    <name type="scientific">Petrolisthes manimaculis</name>
    <dbReference type="NCBI Taxonomy" id="1843537"/>
    <lineage>
        <taxon>Eukaryota</taxon>
        <taxon>Metazoa</taxon>
        <taxon>Ecdysozoa</taxon>
        <taxon>Arthropoda</taxon>
        <taxon>Crustacea</taxon>
        <taxon>Multicrustacea</taxon>
        <taxon>Malacostraca</taxon>
        <taxon>Eumalacostraca</taxon>
        <taxon>Eucarida</taxon>
        <taxon>Decapoda</taxon>
        <taxon>Pleocyemata</taxon>
        <taxon>Anomura</taxon>
        <taxon>Galatheoidea</taxon>
        <taxon>Porcellanidae</taxon>
        <taxon>Petrolisthes</taxon>
    </lineage>
</organism>
<accession>A0AAE1PT03</accession>
<feature type="compositionally biased region" description="Gly residues" evidence="1">
    <location>
        <begin position="63"/>
        <end position="78"/>
    </location>
</feature>
<evidence type="ECO:0000256" key="1">
    <source>
        <dbReference type="SAM" id="MobiDB-lite"/>
    </source>
</evidence>
<sequence>MRCCVPSTSRDHHSSRLATTLRVSLPQFHYQAEYQHSQKQHLLWSCLGEEGSCDVSGSISSSDGGGGSRSRSDGGGGSSFDDTGCSSSGSDGGGSIALALVRLAAAAVVVVMR</sequence>
<feature type="compositionally biased region" description="Low complexity" evidence="1">
    <location>
        <begin position="79"/>
        <end position="89"/>
    </location>
</feature>
<feature type="region of interest" description="Disordered" evidence="1">
    <location>
        <begin position="51"/>
        <end position="91"/>
    </location>
</feature>
<name>A0AAE1PT03_9EUCA</name>
<proteinExistence type="predicted"/>
<gene>
    <name evidence="2" type="ORF">Pmani_015779</name>
</gene>
<dbReference type="EMBL" id="JAWZYT010001378">
    <property type="protein sequence ID" value="KAK4312764.1"/>
    <property type="molecule type" value="Genomic_DNA"/>
</dbReference>
<evidence type="ECO:0000313" key="3">
    <source>
        <dbReference type="Proteomes" id="UP001292094"/>
    </source>
</evidence>
<dbReference type="AlphaFoldDB" id="A0AAE1PT03"/>
<reference evidence="2" key="1">
    <citation type="submission" date="2023-11" db="EMBL/GenBank/DDBJ databases">
        <title>Genome assemblies of two species of porcelain crab, Petrolisthes cinctipes and Petrolisthes manimaculis (Anomura: Porcellanidae).</title>
        <authorList>
            <person name="Angst P."/>
        </authorList>
    </citation>
    <scope>NUCLEOTIDE SEQUENCE</scope>
    <source>
        <strain evidence="2">PB745_02</strain>
        <tissue evidence="2">Gill</tissue>
    </source>
</reference>
<protein>
    <submittedName>
        <fullName evidence="2">Uncharacterized protein</fullName>
    </submittedName>
</protein>
<evidence type="ECO:0000313" key="2">
    <source>
        <dbReference type="EMBL" id="KAK4312764.1"/>
    </source>
</evidence>
<keyword evidence="3" id="KW-1185">Reference proteome</keyword>